<dbReference type="PANTHER" id="PTHR43166">
    <property type="entry name" value="AMINO ACID IMPORT ATP-BINDING PROTEIN"/>
    <property type="match status" value="1"/>
</dbReference>
<evidence type="ECO:0000313" key="5">
    <source>
        <dbReference type="EMBL" id="KRM06019.1"/>
    </source>
</evidence>
<keyword evidence="6" id="KW-1185">Reference proteome</keyword>
<dbReference type="InterPro" id="IPR027417">
    <property type="entry name" value="P-loop_NTPase"/>
</dbReference>
<dbReference type="GO" id="GO:0015424">
    <property type="term" value="F:ABC-type amino acid transporter activity"/>
    <property type="evidence" value="ECO:0007669"/>
    <property type="project" value="InterPro"/>
</dbReference>
<dbReference type="EMBL" id="AZGB01000016">
    <property type="protein sequence ID" value="KRM06019.1"/>
    <property type="molecule type" value="Genomic_DNA"/>
</dbReference>
<accession>A0A0R1VSY4</accession>
<dbReference type="PROSITE" id="PS50893">
    <property type="entry name" value="ABC_TRANSPORTER_2"/>
    <property type="match status" value="1"/>
</dbReference>
<dbReference type="PATRIC" id="fig|1423750.3.peg.909"/>
<dbReference type="InterPro" id="IPR050086">
    <property type="entry name" value="MetN_ABC_transporter-like"/>
</dbReference>
<dbReference type="SUPFAM" id="SSF52540">
    <property type="entry name" value="P-loop containing nucleoside triphosphate hydrolases"/>
    <property type="match status" value="1"/>
</dbReference>
<keyword evidence="3" id="KW-0067">ATP-binding</keyword>
<dbReference type="GO" id="GO:0005524">
    <property type="term" value="F:ATP binding"/>
    <property type="evidence" value="ECO:0007669"/>
    <property type="project" value="UniProtKB-KW"/>
</dbReference>
<dbReference type="InterPro" id="IPR030679">
    <property type="entry name" value="ABC_ATPase_HisP-typ"/>
</dbReference>
<dbReference type="SMART" id="SM00382">
    <property type="entry name" value="AAA"/>
    <property type="match status" value="1"/>
</dbReference>
<dbReference type="InterPro" id="IPR003593">
    <property type="entry name" value="AAA+_ATPase"/>
</dbReference>
<evidence type="ECO:0000256" key="3">
    <source>
        <dbReference type="ARBA" id="ARBA00022840"/>
    </source>
</evidence>
<dbReference type="OrthoDB" id="9804199at2"/>
<dbReference type="InterPro" id="IPR017871">
    <property type="entry name" value="ABC_transporter-like_CS"/>
</dbReference>
<evidence type="ECO:0000259" key="4">
    <source>
        <dbReference type="PROSITE" id="PS50893"/>
    </source>
</evidence>
<dbReference type="GO" id="GO:0016887">
    <property type="term" value="F:ATP hydrolysis activity"/>
    <property type="evidence" value="ECO:0007669"/>
    <property type="project" value="InterPro"/>
</dbReference>
<evidence type="ECO:0000313" key="6">
    <source>
        <dbReference type="Proteomes" id="UP000051451"/>
    </source>
</evidence>
<evidence type="ECO:0000256" key="1">
    <source>
        <dbReference type="ARBA" id="ARBA00022448"/>
    </source>
</evidence>
<comment type="caution">
    <text evidence="5">The sequence shown here is derived from an EMBL/GenBank/DDBJ whole genome shotgun (WGS) entry which is preliminary data.</text>
</comment>
<name>A0A0R1VSY4_9LACO</name>
<evidence type="ECO:0000256" key="2">
    <source>
        <dbReference type="ARBA" id="ARBA00022741"/>
    </source>
</evidence>
<sequence length="248" mass="27494">MLKVEKLSKSFNGHQVLKDLTVDFPEHQTTVILGPSGSGKSTLLRSLNLLERPEAGKYYFDQQIFDFAKGISSKDTLAIRRQTEMVFQGYNLFPHLTVLKNIMEGPIQVLGSKKAAAEVLARQLLAKVSLADKADAYPNQLSGGQAQRVAIARSLAMQPKYILLDEPTSALDPELELEVLKVLLQLSEEKKSLVIVTHNLAFASKAADKIVFIENGQVLFDDSKQAFFAAEQQPRIKDFISAMTFAKL</sequence>
<dbReference type="AlphaFoldDB" id="A0A0R1VSY4"/>
<dbReference type="PANTHER" id="PTHR43166:SF15">
    <property type="entry name" value="HISTIDINE TRANSPORT ATP-BINDING PROTEIN HISP"/>
    <property type="match status" value="1"/>
</dbReference>
<dbReference type="PROSITE" id="PS00211">
    <property type="entry name" value="ABC_TRANSPORTER_1"/>
    <property type="match status" value="1"/>
</dbReference>
<dbReference type="InterPro" id="IPR003439">
    <property type="entry name" value="ABC_transporter-like_ATP-bd"/>
</dbReference>
<dbReference type="GeneID" id="98318913"/>
<keyword evidence="1" id="KW-0813">Transport</keyword>
<gene>
    <name evidence="5" type="ORF">FC89_GL000885</name>
</gene>
<reference evidence="5 6" key="1">
    <citation type="journal article" date="2015" name="Genome Announc.">
        <title>Expanding the biotechnology potential of lactobacilli through comparative genomics of 213 strains and associated genera.</title>
        <authorList>
            <person name="Sun Z."/>
            <person name="Harris H.M."/>
            <person name="McCann A."/>
            <person name="Guo C."/>
            <person name="Argimon S."/>
            <person name="Zhang W."/>
            <person name="Yang X."/>
            <person name="Jeffery I.B."/>
            <person name="Cooney J.C."/>
            <person name="Kagawa T.F."/>
            <person name="Liu W."/>
            <person name="Song Y."/>
            <person name="Salvetti E."/>
            <person name="Wrobel A."/>
            <person name="Rasinkangas P."/>
            <person name="Parkhill J."/>
            <person name="Rea M.C."/>
            <person name="O'Sullivan O."/>
            <person name="Ritari J."/>
            <person name="Douillard F.P."/>
            <person name="Paul Ross R."/>
            <person name="Yang R."/>
            <person name="Briner A.E."/>
            <person name="Felis G.E."/>
            <person name="de Vos W.M."/>
            <person name="Barrangou R."/>
            <person name="Klaenhammer T.R."/>
            <person name="Caufield P.W."/>
            <person name="Cui Y."/>
            <person name="Zhang H."/>
            <person name="O'Toole P.W."/>
        </authorList>
    </citation>
    <scope>NUCLEOTIDE SEQUENCE [LARGE SCALE GENOMIC DNA]</scope>
    <source>
        <strain evidence="5 6">DSM 18630</strain>
    </source>
</reference>
<dbReference type="STRING" id="1423750.FC89_GL000885"/>
<dbReference type="Gene3D" id="3.40.50.300">
    <property type="entry name" value="P-loop containing nucleotide triphosphate hydrolases"/>
    <property type="match status" value="1"/>
</dbReference>
<protein>
    <submittedName>
        <fullName evidence="5">ABC-type polar amino acid transport system, ATPase</fullName>
    </submittedName>
</protein>
<dbReference type="PIRSF" id="PIRSF039085">
    <property type="entry name" value="ABC_ATPase_HisP"/>
    <property type="match status" value="1"/>
</dbReference>
<feature type="domain" description="ABC transporter" evidence="4">
    <location>
        <begin position="2"/>
        <end position="240"/>
    </location>
</feature>
<proteinExistence type="predicted"/>
<dbReference type="Proteomes" id="UP000051451">
    <property type="component" value="Unassembled WGS sequence"/>
</dbReference>
<organism evidence="5 6">
    <name type="scientific">Liquorilactobacillus ghanensis DSM 18630</name>
    <dbReference type="NCBI Taxonomy" id="1423750"/>
    <lineage>
        <taxon>Bacteria</taxon>
        <taxon>Bacillati</taxon>
        <taxon>Bacillota</taxon>
        <taxon>Bacilli</taxon>
        <taxon>Lactobacillales</taxon>
        <taxon>Lactobacillaceae</taxon>
        <taxon>Liquorilactobacillus</taxon>
    </lineage>
</organism>
<keyword evidence="2" id="KW-0547">Nucleotide-binding</keyword>
<dbReference type="Pfam" id="PF00005">
    <property type="entry name" value="ABC_tran"/>
    <property type="match status" value="1"/>
</dbReference>
<dbReference type="RefSeq" id="WP_057871646.1">
    <property type="nucleotide sequence ID" value="NZ_AZGB01000016.1"/>
</dbReference>